<proteinExistence type="predicted"/>
<dbReference type="HOGENOM" id="CLU_067281_1_0_7"/>
<evidence type="ECO:0000256" key="1">
    <source>
        <dbReference type="SAM" id="MobiDB-lite"/>
    </source>
</evidence>
<dbReference type="InterPro" id="IPR024447">
    <property type="entry name" value="YXWGXW_rpt"/>
</dbReference>
<keyword evidence="2" id="KW-0732">Signal</keyword>
<protein>
    <submittedName>
        <fullName evidence="3">Uncharacterized protein</fullName>
    </submittedName>
</protein>
<evidence type="ECO:0000313" key="4">
    <source>
        <dbReference type="Proteomes" id="UP000006695"/>
    </source>
</evidence>
<evidence type="ECO:0000256" key="2">
    <source>
        <dbReference type="SAM" id="SignalP"/>
    </source>
</evidence>
<name>A5GCV0_GEOUR</name>
<evidence type="ECO:0000313" key="3">
    <source>
        <dbReference type="EMBL" id="ABQ24600.1"/>
    </source>
</evidence>
<keyword evidence="4" id="KW-1185">Reference proteome</keyword>
<accession>A5GCV0</accession>
<feature type="signal peptide" evidence="2">
    <location>
        <begin position="1"/>
        <end position="21"/>
    </location>
</feature>
<dbReference type="KEGG" id="gur:Gura_0384"/>
<dbReference type="Proteomes" id="UP000006695">
    <property type="component" value="Chromosome"/>
</dbReference>
<organism evidence="3 4">
    <name type="scientific">Geotalea uraniireducens (strain Rf4)</name>
    <name type="common">Geobacter uraniireducens</name>
    <dbReference type="NCBI Taxonomy" id="351605"/>
    <lineage>
        <taxon>Bacteria</taxon>
        <taxon>Pseudomonadati</taxon>
        <taxon>Thermodesulfobacteriota</taxon>
        <taxon>Desulfuromonadia</taxon>
        <taxon>Geobacterales</taxon>
        <taxon>Geobacteraceae</taxon>
        <taxon>Geotalea</taxon>
    </lineage>
</organism>
<feature type="chain" id="PRO_5002683500" evidence="2">
    <location>
        <begin position="22"/>
        <end position="202"/>
    </location>
</feature>
<reference evidence="3 4" key="1">
    <citation type="submission" date="2007-05" db="EMBL/GenBank/DDBJ databases">
        <title>Complete sequence of Geobacter uraniireducens Rf4.</title>
        <authorList>
            <consortium name="US DOE Joint Genome Institute"/>
            <person name="Copeland A."/>
            <person name="Lucas S."/>
            <person name="Lapidus A."/>
            <person name="Barry K."/>
            <person name="Detter J.C."/>
            <person name="Glavina del Rio T."/>
            <person name="Hammon N."/>
            <person name="Israni S."/>
            <person name="Dalin E."/>
            <person name="Tice H."/>
            <person name="Pitluck S."/>
            <person name="Chertkov O."/>
            <person name="Brettin T."/>
            <person name="Bruce D."/>
            <person name="Han C."/>
            <person name="Schmutz J."/>
            <person name="Larimer F."/>
            <person name="Land M."/>
            <person name="Hauser L."/>
            <person name="Kyrpides N."/>
            <person name="Mikhailova N."/>
            <person name="Shelobolina E."/>
            <person name="Aklujkar M."/>
            <person name="Lovley D."/>
            <person name="Richardson P."/>
        </authorList>
    </citation>
    <scope>NUCLEOTIDE SEQUENCE [LARGE SCALE GENOMIC DNA]</scope>
    <source>
        <strain evidence="3 4">Rf4</strain>
    </source>
</reference>
<dbReference type="Pfam" id="PF12779">
    <property type="entry name" value="WXXGXW"/>
    <property type="match status" value="1"/>
</dbReference>
<dbReference type="OrthoDB" id="5396420at2"/>
<feature type="region of interest" description="Disordered" evidence="1">
    <location>
        <begin position="166"/>
        <end position="202"/>
    </location>
</feature>
<sequence>MRSILVSMVVAAVAAAGPAQAANVGFNVGINIGNLPRVYASAPTVYVPVSAPVYAPPPPPVYAPAPPPVVIEERPEFVRLPELGFFAAVGVPYDLFYVSGRYYLTRGNTWYSAPSHNGPWVTASYRSLPWGLRRYPFERVRYYRDAEYRRHCDDGDWGRHGRPAGEWRERRRHDNERWKEARRSEKDYSRQDRGRWRNDDDD</sequence>
<dbReference type="RefSeq" id="WP_011937326.1">
    <property type="nucleotide sequence ID" value="NC_009483.1"/>
</dbReference>
<dbReference type="AlphaFoldDB" id="A5GCV0"/>
<dbReference type="EMBL" id="CP000698">
    <property type="protein sequence ID" value="ABQ24600.1"/>
    <property type="molecule type" value="Genomic_DNA"/>
</dbReference>
<gene>
    <name evidence="3" type="ordered locus">Gura_0384</name>
</gene>